<feature type="domain" description="Saposin B-type" evidence="8">
    <location>
        <begin position="1275"/>
        <end position="1356"/>
    </location>
</feature>
<feature type="domain" description="Saposin B-type" evidence="8">
    <location>
        <begin position="1074"/>
        <end position="1154"/>
    </location>
</feature>
<feature type="domain" description="Saposin B-type" evidence="8">
    <location>
        <begin position="1174"/>
        <end position="1255"/>
    </location>
</feature>
<dbReference type="InterPro" id="IPR003119">
    <property type="entry name" value="SAP_A"/>
</dbReference>
<dbReference type="InterPro" id="IPR051428">
    <property type="entry name" value="Sphingo_Act-Surfact_Prot"/>
</dbReference>
<organism evidence="10 11">
    <name type="scientific">Sinanodonta woodiana</name>
    <name type="common">Chinese pond mussel</name>
    <name type="synonym">Anodonta woodiana</name>
    <dbReference type="NCBI Taxonomy" id="1069815"/>
    <lineage>
        <taxon>Eukaryota</taxon>
        <taxon>Metazoa</taxon>
        <taxon>Spiralia</taxon>
        <taxon>Lophotrochozoa</taxon>
        <taxon>Mollusca</taxon>
        <taxon>Bivalvia</taxon>
        <taxon>Autobranchia</taxon>
        <taxon>Heteroconchia</taxon>
        <taxon>Palaeoheterodonta</taxon>
        <taxon>Unionida</taxon>
        <taxon>Unionoidea</taxon>
        <taxon>Unionidae</taxon>
        <taxon>Unioninae</taxon>
        <taxon>Sinanodonta</taxon>
    </lineage>
</organism>
<evidence type="ECO:0000256" key="2">
    <source>
        <dbReference type="ARBA" id="ARBA00022525"/>
    </source>
</evidence>
<dbReference type="Proteomes" id="UP001634394">
    <property type="component" value="Unassembled WGS sequence"/>
</dbReference>
<feature type="domain" description="Saposin B-type" evidence="8">
    <location>
        <begin position="982"/>
        <end position="1063"/>
    </location>
</feature>
<evidence type="ECO:0000259" key="9">
    <source>
        <dbReference type="PROSITE" id="PS51110"/>
    </source>
</evidence>
<dbReference type="Gene3D" id="1.10.225.10">
    <property type="entry name" value="Saposin-like"/>
    <property type="match status" value="14"/>
</dbReference>
<keyword evidence="5" id="KW-1015">Disulfide bond</keyword>
<evidence type="ECO:0000256" key="6">
    <source>
        <dbReference type="ARBA" id="ARBA00023180"/>
    </source>
</evidence>
<accession>A0ABD3WYP9</accession>
<proteinExistence type="predicted"/>
<dbReference type="InterPro" id="IPR008139">
    <property type="entry name" value="SaposinB_dom"/>
</dbReference>
<dbReference type="PANTHER" id="PTHR11480:SF3">
    <property type="entry name" value="BCDNA.GH08312"/>
    <property type="match status" value="1"/>
</dbReference>
<evidence type="ECO:0000256" key="1">
    <source>
        <dbReference type="ARBA" id="ARBA00004613"/>
    </source>
</evidence>
<evidence type="ECO:0000256" key="5">
    <source>
        <dbReference type="ARBA" id="ARBA00023157"/>
    </source>
</evidence>
<evidence type="ECO:0000313" key="11">
    <source>
        <dbReference type="Proteomes" id="UP001634394"/>
    </source>
</evidence>
<protein>
    <recommendedName>
        <fullName evidence="12">Proactivator polypeptide</fullName>
    </recommendedName>
</protein>
<dbReference type="Pfam" id="PF05184">
    <property type="entry name" value="SapB_1"/>
    <property type="match status" value="11"/>
</dbReference>
<dbReference type="Pfam" id="PF02199">
    <property type="entry name" value="SapA"/>
    <property type="match status" value="2"/>
</dbReference>
<dbReference type="PROSITE" id="PS51110">
    <property type="entry name" value="SAP_A"/>
    <property type="match status" value="2"/>
</dbReference>
<comment type="subcellular location">
    <subcellularLocation>
        <location evidence="1">Secreted</location>
    </subcellularLocation>
</comment>
<feature type="domain" description="Saposin B-type" evidence="8">
    <location>
        <begin position="564"/>
        <end position="643"/>
    </location>
</feature>
<keyword evidence="3 7" id="KW-0732">Signal</keyword>
<evidence type="ECO:0000256" key="4">
    <source>
        <dbReference type="ARBA" id="ARBA00022737"/>
    </source>
</evidence>
<evidence type="ECO:0008006" key="12">
    <source>
        <dbReference type="Google" id="ProtNLM"/>
    </source>
</evidence>
<dbReference type="GO" id="GO:0005576">
    <property type="term" value="C:extracellular region"/>
    <property type="evidence" value="ECO:0007669"/>
    <property type="project" value="UniProtKB-SubCell"/>
</dbReference>
<dbReference type="InterPro" id="IPR011001">
    <property type="entry name" value="Saposin-like"/>
</dbReference>
<dbReference type="PANTHER" id="PTHR11480">
    <property type="entry name" value="SAPOSIN-RELATED"/>
    <property type="match status" value="1"/>
</dbReference>
<evidence type="ECO:0000313" key="10">
    <source>
        <dbReference type="EMBL" id="KAL3877690.1"/>
    </source>
</evidence>
<feature type="domain" description="Saposin B-type" evidence="8">
    <location>
        <begin position="890"/>
        <end position="971"/>
    </location>
</feature>
<dbReference type="InterPro" id="IPR008138">
    <property type="entry name" value="SapB_2"/>
</dbReference>
<dbReference type="SMART" id="SM00741">
    <property type="entry name" value="SapB"/>
    <property type="match status" value="14"/>
</dbReference>
<evidence type="ECO:0000256" key="7">
    <source>
        <dbReference type="SAM" id="SignalP"/>
    </source>
</evidence>
<feature type="domain" description="Saposin B-type" evidence="8">
    <location>
        <begin position="798"/>
        <end position="879"/>
    </location>
</feature>
<keyword evidence="6" id="KW-0325">Glycoprotein</keyword>
<dbReference type="PRINTS" id="PR01797">
    <property type="entry name" value="SAPOSIN"/>
</dbReference>
<sequence length="1519" mass="167678">MKLFLLAAVLSCALGSPLLGSEKCTWGPSYWCSHVRHAKECGAMGHCMTTVWKNQIVHHQSTETCTFCQLLVNEVREMLKNKATQDAIAHYFARACNILPITYIKTECHALVDTYLPEILQLLQSQLSAELICCTLGFCTGLEDHVSHSIESQSISQPAQSNSTCEDCKRFIGDIQAMITSNETQSELEELLTQTLCQWLGALEPLCQQVVKEYTPMLLQFLASQVDADITCRVLGFCEQDLEAAFRLRLKLKEIFKQIPMKPVGGTEECEICKVVVQELQNLDRDEITQEKVKNFIETKLCTKLGSFSGFCQQYVEEYAPVVFMLLANELDPDTLCAFIGFCINKTVPKVIEAPLLTLARPVSTTKLQSDSVKVDILCPVCHLVMVELEQMLGEKATKDEIKAAVDKVCDRLSTSELQDQCKALVQQYEDAIIDFLVHELDPSKVCVFLHLCSSQLKNVDDLNCDLCTAVIGAMEAVLKGKTEKDVEADLEKLCDFLGAYKAQCQTYITTYGSLVLNVLINQMDPKTICSLIKVCPGKLQTKVDAAIMKPIDVLTVVYIPNDDNLTCGLCTSVIDAVEKVLKGRKEEDVQAQLEKLCDLLGGYKKTCQDYMNTYGPYVLNILIQQTDSRLLCSLLRVCPSKLQTQVDATIMKHNDVLPFVSSPELLASILKPNQVFSIVPGSKDGNPIRANSLECEACQQMLSLLEQFVKNMSEADLMSELEKVCSVLPVSIRDTCVTTVNTYGPIIIDLLKQGGNAKVICQFIKLCSAGDSTLRLSSDQFIKPVEVLPALSKKAYASPECILCEFVMRELKKYIQQNSTKEQIKAELEKVCTYLPSTISQECKDFVDQYADVIISLLQQKIDPEKICSAIGLCSSKLLTASQPVKASASPECMLCEFVMKELKNRIGQNSTEEQIKAALEKVCTFLPSTISQECKDFVDQYADVIISLLQQEIQPDQICAAIGLCSGKLITASQPVKASASPECVLCEFVMKELNNFIEQNSTEEQIKAALEKVCTFLPSTISQECKDFVDQYADVIISLLQQEIQPDQICAAIGLCSGKLITASQPVKASAGPKCATCELVMTELQKYFQQNSTEKEIEQALENICARLPSTIGTKCNDLVKQYGPLIISLLQQLTPNQICTALGLCSGVKIQPSVNVPSFKETQKAQLKSGPTCIICEFVMTVLDDLLKEKPIQEEIENVLEKVCSFLPSTISQECSGFVQQYGPAIMSLLIQELDPSKVCTALKLCNSQVLAPLTAAVHVLKDGKAQLKAGPTCIICEFVMTVIDDLLKAKPIQKEIENALEIACSVLPSTISQECSGFVQQYGPAIISLLIQELDPSKVCTTLKLCNSQVLAPLTAAVHVLKDGKVSPNADVKCEACTALVTFVDNQLKENRTVQAIIGFLEKACALIPSHYKLQCEDIIKEYAPTIAELLALELDPSTVCKKLGLCTASVKNSNLSDPKGQEANKLFFTPRKELLGRKQCTYGPSYWCASRENAVKCKAVEHCQKHVWKFNN</sequence>
<feature type="domain" description="Saposin B-type" evidence="8">
    <location>
        <begin position="161"/>
        <end position="242"/>
    </location>
</feature>
<feature type="domain" description="Saposin B-type" evidence="8">
    <location>
        <begin position="1376"/>
        <end position="1457"/>
    </location>
</feature>
<feature type="chain" id="PRO_5044750395" description="Proactivator polypeptide" evidence="7">
    <location>
        <begin position="16"/>
        <end position="1519"/>
    </location>
</feature>
<dbReference type="InterPro" id="IPR008373">
    <property type="entry name" value="Saposin"/>
</dbReference>
<feature type="domain" description="Saposin A-type" evidence="9">
    <location>
        <begin position="1480"/>
        <end position="1519"/>
    </location>
</feature>
<feature type="domain" description="Saposin B-type" evidence="8">
    <location>
        <begin position="692"/>
        <end position="772"/>
    </location>
</feature>
<evidence type="ECO:0000256" key="3">
    <source>
        <dbReference type="ARBA" id="ARBA00022729"/>
    </source>
</evidence>
<comment type="caution">
    <text evidence="10">The sequence shown here is derived from an EMBL/GenBank/DDBJ whole genome shotgun (WGS) entry which is preliminary data.</text>
</comment>
<dbReference type="GO" id="GO:0005737">
    <property type="term" value="C:cytoplasm"/>
    <property type="evidence" value="ECO:0007669"/>
    <property type="project" value="UniProtKB-ARBA"/>
</dbReference>
<dbReference type="InterPro" id="IPR007856">
    <property type="entry name" value="SapB_1"/>
</dbReference>
<dbReference type="PROSITE" id="PS50015">
    <property type="entry name" value="SAP_B"/>
    <property type="match status" value="14"/>
</dbReference>
<keyword evidence="11" id="KW-1185">Reference proteome</keyword>
<feature type="domain" description="Saposin B-type" evidence="8">
    <location>
        <begin position="461"/>
        <end position="540"/>
    </location>
</feature>
<feature type="domain" description="Saposin B-type" evidence="8">
    <location>
        <begin position="375"/>
        <end position="457"/>
    </location>
</feature>
<feature type="signal peptide" evidence="7">
    <location>
        <begin position="1"/>
        <end position="15"/>
    </location>
</feature>
<dbReference type="EMBL" id="JBJQND010000005">
    <property type="protein sequence ID" value="KAL3877690.1"/>
    <property type="molecule type" value="Genomic_DNA"/>
</dbReference>
<name>A0ABD3WYP9_SINWO</name>
<dbReference type="Pfam" id="PF03489">
    <property type="entry name" value="SapB_2"/>
    <property type="match status" value="14"/>
</dbReference>
<dbReference type="SUPFAM" id="SSF47862">
    <property type="entry name" value="Saposin"/>
    <property type="match status" value="14"/>
</dbReference>
<feature type="domain" description="Saposin B-type" evidence="8">
    <location>
        <begin position="61"/>
        <end position="143"/>
    </location>
</feature>
<keyword evidence="4" id="KW-0677">Repeat</keyword>
<gene>
    <name evidence="10" type="ORF">ACJMK2_035356</name>
</gene>
<feature type="domain" description="Saposin B-type" evidence="8">
    <location>
        <begin position="266"/>
        <end position="347"/>
    </location>
</feature>
<feature type="domain" description="Saposin A-type" evidence="9">
    <location>
        <begin position="17"/>
        <end position="57"/>
    </location>
</feature>
<dbReference type="SMART" id="SM00162">
    <property type="entry name" value="SAPA"/>
    <property type="match status" value="2"/>
</dbReference>
<keyword evidence="2" id="KW-0964">Secreted</keyword>
<reference evidence="10 11" key="1">
    <citation type="submission" date="2024-11" db="EMBL/GenBank/DDBJ databases">
        <title>Chromosome-level genome assembly of the freshwater bivalve Anodonta woodiana.</title>
        <authorList>
            <person name="Chen X."/>
        </authorList>
    </citation>
    <scope>NUCLEOTIDE SEQUENCE [LARGE SCALE GENOMIC DNA]</scope>
    <source>
        <strain evidence="10">MN2024</strain>
        <tissue evidence="10">Gills</tissue>
    </source>
</reference>
<dbReference type="FunFam" id="1.10.225.10:FF:000002">
    <property type="entry name" value="prosaposin isoform X2"/>
    <property type="match status" value="9"/>
</dbReference>
<evidence type="ECO:0000259" key="8">
    <source>
        <dbReference type="PROSITE" id="PS50015"/>
    </source>
</evidence>